<dbReference type="InterPro" id="IPR026888">
    <property type="entry name" value="AcetylCoA_hyd_C"/>
</dbReference>
<evidence type="ECO:0000256" key="1">
    <source>
        <dbReference type="ARBA" id="ARBA00009632"/>
    </source>
</evidence>
<evidence type="ECO:0000256" key="2">
    <source>
        <dbReference type="ARBA" id="ARBA00022679"/>
    </source>
</evidence>
<accession>A0A520KUR9</accession>
<dbReference type="Gene3D" id="3.30.750.70">
    <property type="entry name" value="4-hydroxybutyrate coenzyme like domains"/>
    <property type="match status" value="1"/>
</dbReference>
<dbReference type="InterPro" id="IPR003702">
    <property type="entry name" value="ActCoA_hydro_N"/>
</dbReference>
<evidence type="ECO:0000313" key="5">
    <source>
        <dbReference type="EMBL" id="RZN66996.1"/>
    </source>
</evidence>
<dbReference type="GO" id="GO:0016787">
    <property type="term" value="F:hydrolase activity"/>
    <property type="evidence" value="ECO:0007669"/>
    <property type="project" value="UniProtKB-KW"/>
</dbReference>
<keyword evidence="5" id="KW-0378">Hydrolase</keyword>
<dbReference type="GO" id="GO:0006083">
    <property type="term" value="P:acetate metabolic process"/>
    <property type="evidence" value="ECO:0007669"/>
    <property type="project" value="InterPro"/>
</dbReference>
<dbReference type="PANTHER" id="PTHR21432:SF20">
    <property type="entry name" value="ACETYL-COA HYDROLASE"/>
    <property type="match status" value="1"/>
</dbReference>
<dbReference type="GO" id="GO:0008775">
    <property type="term" value="F:acetate CoA-transferase activity"/>
    <property type="evidence" value="ECO:0007669"/>
    <property type="project" value="InterPro"/>
</dbReference>
<dbReference type="PANTHER" id="PTHR21432">
    <property type="entry name" value="ACETYL-COA HYDROLASE-RELATED"/>
    <property type="match status" value="1"/>
</dbReference>
<dbReference type="Pfam" id="PF02550">
    <property type="entry name" value="AcetylCoA_hydro"/>
    <property type="match status" value="1"/>
</dbReference>
<gene>
    <name evidence="5" type="ORF">EF807_07965</name>
</gene>
<dbReference type="Gene3D" id="3.40.630.30">
    <property type="match status" value="1"/>
</dbReference>
<dbReference type="Pfam" id="PF13336">
    <property type="entry name" value="AcetylCoA_hyd_C"/>
    <property type="match status" value="1"/>
</dbReference>
<proteinExistence type="inferred from homology"/>
<evidence type="ECO:0000259" key="4">
    <source>
        <dbReference type="Pfam" id="PF13336"/>
    </source>
</evidence>
<dbReference type="InterPro" id="IPR038460">
    <property type="entry name" value="AcetylCoA_hyd_C_sf"/>
</dbReference>
<reference evidence="5 6" key="1">
    <citation type="journal article" date="2019" name="Nat. Microbiol.">
        <title>Wide diversity of methane and short-chain alkane metabolisms in uncultured archaea.</title>
        <authorList>
            <person name="Borrel G."/>
            <person name="Adam P.S."/>
            <person name="McKay L.J."/>
            <person name="Chen L.X."/>
            <person name="Sierra-Garcia I.N."/>
            <person name="Sieber C.M."/>
            <person name="Letourneur Q."/>
            <person name="Ghozlane A."/>
            <person name="Andersen G.L."/>
            <person name="Li W.J."/>
            <person name="Hallam S.J."/>
            <person name="Muyzer G."/>
            <person name="de Oliveira V.M."/>
            <person name="Inskeep W.P."/>
            <person name="Banfield J.F."/>
            <person name="Gribaldo S."/>
        </authorList>
    </citation>
    <scope>NUCLEOTIDE SEQUENCE [LARGE SCALE GENOMIC DNA]</scope>
    <source>
        <strain evidence="5">NM1b</strain>
    </source>
</reference>
<evidence type="ECO:0000313" key="6">
    <source>
        <dbReference type="Proteomes" id="UP000320766"/>
    </source>
</evidence>
<dbReference type="SUPFAM" id="SSF100950">
    <property type="entry name" value="NagB/RpiA/CoA transferase-like"/>
    <property type="match status" value="2"/>
</dbReference>
<comment type="caution">
    <text evidence="5">The sequence shown here is derived from an EMBL/GenBank/DDBJ whole genome shotgun (WGS) entry which is preliminary data.</text>
</comment>
<evidence type="ECO:0000259" key="3">
    <source>
        <dbReference type="Pfam" id="PF02550"/>
    </source>
</evidence>
<dbReference type="AlphaFoldDB" id="A0A520KUR9"/>
<keyword evidence="2 5" id="KW-0808">Transferase</keyword>
<dbReference type="Gene3D" id="3.40.1080.20">
    <property type="entry name" value="Acetyl-CoA hydrolase/transferase C-terminal domain"/>
    <property type="match status" value="1"/>
</dbReference>
<dbReference type="InterPro" id="IPR037171">
    <property type="entry name" value="NagB/RpiA_transferase-like"/>
</dbReference>
<feature type="domain" description="Acetyl-CoA hydrolase/transferase C-terminal" evidence="4">
    <location>
        <begin position="273"/>
        <end position="425"/>
    </location>
</feature>
<comment type="similarity">
    <text evidence="1">Belongs to the acetyl-CoA hydrolase/transferase family.</text>
</comment>
<organism evidence="5 6">
    <name type="scientific">Candidatus Methanolliviera hydrocarbonicum</name>
    <dbReference type="NCBI Taxonomy" id="2491085"/>
    <lineage>
        <taxon>Archaea</taxon>
        <taxon>Methanobacteriati</taxon>
        <taxon>Methanobacteriota</taxon>
        <taxon>Candidatus Methanoliparia</taxon>
        <taxon>Candidatus Methanoliparales</taxon>
        <taxon>Candidatus Methanollivieraceae</taxon>
        <taxon>Candidatus Methanolliviera</taxon>
    </lineage>
</organism>
<dbReference type="EMBL" id="RXIL01000145">
    <property type="protein sequence ID" value="RZN66996.1"/>
    <property type="molecule type" value="Genomic_DNA"/>
</dbReference>
<dbReference type="Gene3D" id="3.40.1080.10">
    <property type="entry name" value="Glutaconate Coenzyme A-transferase"/>
    <property type="match status" value="1"/>
</dbReference>
<protein>
    <submittedName>
        <fullName evidence="5">Acetyl-CoA hydrolase/transferase family protein</fullName>
    </submittedName>
</protein>
<dbReference type="Proteomes" id="UP000320766">
    <property type="component" value="Unassembled WGS sequence"/>
</dbReference>
<feature type="domain" description="Acetyl-CoA hydrolase/transferase N-terminal" evidence="3">
    <location>
        <begin position="22"/>
        <end position="181"/>
    </location>
</feature>
<dbReference type="InterPro" id="IPR046433">
    <property type="entry name" value="ActCoA_hydro"/>
</dbReference>
<name>A0A520KUR9_9EURY</name>
<sequence>MPAKNPKFKTVEEAIDRLIRDVRPGDRVFIGSGAGQPQLLVKGLMERVKWLSDTEFFNTLALGMETFVGPEFTDIVHHNTFFIAPDLRKAVSEGRADYTPIFLSQVPELFKSGKIPLDAALIQVSPPDAHGYCSFGISVDVTKAAAESAKMVIAEVNPQMPRTRGDTFIHVDDIDLLVENDTPLLEYKFREPDEVGRTIGRYAAQLVEDGSTVQTGIGVTSSASIPFLKDKKDLGIHTEMFTDDLIPLMETGAITNEKKTLHRGKIVASFCMGSRRLYDFVDDNPIFEFHPTEYTNDPFVIAKNEKMVAIDAALEVDITGQVCADSLGYHFFSGLGGHADFIRGASLSKGGKSIIVLPSTAMNGKVSRIVSHLSEGAGVIATRGDVHYVITEWGIAYLHGKSIRERAMALINIAHPKFREELLKVAKEHMYVRPDQVALKYASYDQKKYEMTMKTPKGKIYFRPIRFSDGPIIRELYHSVSEETIYTRYFTPLRMTEDRIDKLVNIDYRDEMRLVGTVWEEEDRESRFHRGLYCRSCLFHGRICPLDPRRLAKFGSGNFSLRVSHQSGKAKWGTRLQGDHTGTK</sequence>